<organism evidence="3 4">
    <name type="scientific">Danaus chrysippus</name>
    <name type="common">African queen</name>
    <dbReference type="NCBI Taxonomy" id="151541"/>
    <lineage>
        <taxon>Eukaryota</taxon>
        <taxon>Metazoa</taxon>
        <taxon>Ecdysozoa</taxon>
        <taxon>Arthropoda</taxon>
        <taxon>Hexapoda</taxon>
        <taxon>Insecta</taxon>
        <taxon>Pterygota</taxon>
        <taxon>Neoptera</taxon>
        <taxon>Endopterygota</taxon>
        <taxon>Lepidoptera</taxon>
        <taxon>Glossata</taxon>
        <taxon>Ditrysia</taxon>
        <taxon>Papilionoidea</taxon>
        <taxon>Nymphalidae</taxon>
        <taxon>Danainae</taxon>
        <taxon>Danaini</taxon>
        <taxon>Danaina</taxon>
        <taxon>Danaus</taxon>
        <taxon>Anosia</taxon>
    </lineage>
</organism>
<dbReference type="Pfam" id="PF00050">
    <property type="entry name" value="Kazal_1"/>
    <property type="match status" value="1"/>
</dbReference>
<protein>
    <submittedName>
        <fullName evidence="3">(African queen) hypothetical protein</fullName>
    </submittedName>
</protein>
<gene>
    <name evidence="3" type="ORF">DCHRY22_LOCUS9257</name>
</gene>
<accession>A0A8J2VWT0</accession>
<dbReference type="EMBL" id="CAKASE010000066">
    <property type="protein sequence ID" value="CAG9570544.1"/>
    <property type="molecule type" value="Genomic_DNA"/>
</dbReference>
<dbReference type="Gene3D" id="3.30.60.30">
    <property type="match status" value="1"/>
</dbReference>
<name>A0A8J2VWT0_9NEOP</name>
<dbReference type="OrthoDB" id="10057959at2759"/>
<sequence>MSYESEQRRLLALFEQADASGNEQCSSDDQGEIDHISERSQGSDTEQECSDDEQEVIVSTIISFLFTAVMGARPCICPEIYKPVCSVDGVQYGNECRARCAGVTNASASYCR</sequence>
<dbReference type="InterPro" id="IPR002350">
    <property type="entry name" value="Kazal_dom"/>
</dbReference>
<dbReference type="InterPro" id="IPR036058">
    <property type="entry name" value="Kazal_dom_sf"/>
</dbReference>
<evidence type="ECO:0000256" key="1">
    <source>
        <dbReference type="SAM" id="MobiDB-lite"/>
    </source>
</evidence>
<evidence type="ECO:0000259" key="2">
    <source>
        <dbReference type="PROSITE" id="PS51465"/>
    </source>
</evidence>
<dbReference type="SUPFAM" id="SSF100895">
    <property type="entry name" value="Kazal-type serine protease inhibitors"/>
    <property type="match status" value="1"/>
</dbReference>
<dbReference type="PROSITE" id="PS00282">
    <property type="entry name" value="KAZAL_1"/>
    <property type="match status" value="1"/>
</dbReference>
<reference evidence="3" key="1">
    <citation type="submission" date="2021-09" db="EMBL/GenBank/DDBJ databases">
        <authorList>
            <person name="Martin H S."/>
        </authorList>
    </citation>
    <scope>NUCLEOTIDE SEQUENCE</scope>
</reference>
<dbReference type="AlphaFoldDB" id="A0A8J2VWT0"/>
<evidence type="ECO:0000313" key="3">
    <source>
        <dbReference type="EMBL" id="CAG9570544.1"/>
    </source>
</evidence>
<dbReference type="PROSITE" id="PS51465">
    <property type="entry name" value="KAZAL_2"/>
    <property type="match status" value="1"/>
</dbReference>
<feature type="region of interest" description="Disordered" evidence="1">
    <location>
        <begin position="20"/>
        <end position="50"/>
    </location>
</feature>
<comment type="caution">
    <text evidence="3">The sequence shown here is derived from an EMBL/GenBank/DDBJ whole genome shotgun (WGS) entry which is preliminary data.</text>
</comment>
<feature type="domain" description="Kazal-like" evidence="2">
    <location>
        <begin position="69"/>
        <end position="112"/>
    </location>
</feature>
<keyword evidence="4" id="KW-1185">Reference proteome</keyword>
<dbReference type="Proteomes" id="UP000789524">
    <property type="component" value="Unassembled WGS sequence"/>
</dbReference>
<evidence type="ECO:0000313" key="4">
    <source>
        <dbReference type="Proteomes" id="UP000789524"/>
    </source>
</evidence>
<proteinExistence type="predicted"/>
<dbReference type="CDD" id="cd00104">
    <property type="entry name" value="KAZAL_FS"/>
    <property type="match status" value="1"/>
</dbReference>